<reference evidence="1" key="1">
    <citation type="journal article" date="2023" name="G3 (Bethesda)">
        <title>Whole genome assemblies of Zophobas morio and Tenebrio molitor.</title>
        <authorList>
            <person name="Kaur S."/>
            <person name="Stinson S.A."/>
            <person name="diCenzo G.C."/>
        </authorList>
    </citation>
    <scope>NUCLEOTIDE SEQUENCE</scope>
    <source>
        <strain evidence="1">QUZm001</strain>
    </source>
</reference>
<dbReference type="EMBL" id="JALNTZ010000001">
    <property type="protein sequence ID" value="KAJ3666016.1"/>
    <property type="molecule type" value="Genomic_DNA"/>
</dbReference>
<protein>
    <submittedName>
        <fullName evidence="1">Uncharacterized protein</fullName>
    </submittedName>
</protein>
<comment type="caution">
    <text evidence="1">The sequence shown here is derived from an EMBL/GenBank/DDBJ whole genome shotgun (WGS) entry which is preliminary data.</text>
</comment>
<sequence length="171" mass="18990">MHLNYYLDARTTGVLLITTVSGISMDFVRFAGSMMGDLQGSQTGGCVTGGGKSLRLRVSLTFTGILANWSGTSSVARHNLSRLTWTVSSFFPWIWRIRALTPLKPMMRYSPVHEFASFLLIPILTSFLANGTRYGGFVIGELSPVSTLCFQICRFQSPTSCEDIRICFHNF</sequence>
<keyword evidence="2" id="KW-1185">Reference proteome</keyword>
<organism evidence="1 2">
    <name type="scientific">Zophobas morio</name>
    <dbReference type="NCBI Taxonomy" id="2755281"/>
    <lineage>
        <taxon>Eukaryota</taxon>
        <taxon>Metazoa</taxon>
        <taxon>Ecdysozoa</taxon>
        <taxon>Arthropoda</taxon>
        <taxon>Hexapoda</taxon>
        <taxon>Insecta</taxon>
        <taxon>Pterygota</taxon>
        <taxon>Neoptera</taxon>
        <taxon>Endopterygota</taxon>
        <taxon>Coleoptera</taxon>
        <taxon>Polyphaga</taxon>
        <taxon>Cucujiformia</taxon>
        <taxon>Tenebrionidae</taxon>
        <taxon>Zophobas</taxon>
    </lineage>
</organism>
<dbReference type="AlphaFoldDB" id="A0AA38J2Q6"/>
<name>A0AA38J2Q6_9CUCU</name>
<proteinExistence type="predicted"/>
<evidence type="ECO:0000313" key="2">
    <source>
        <dbReference type="Proteomes" id="UP001168821"/>
    </source>
</evidence>
<accession>A0AA38J2Q6</accession>
<gene>
    <name evidence="1" type="ORF">Zmor_001474</name>
</gene>
<evidence type="ECO:0000313" key="1">
    <source>
        <dbReference type="EMBL" id="KAJ3666016.1"/>
    </source>
</evidence>
<dbReference type="Proteomes" id="UP001168821">
    <property type="component" value="Unassembled WGS sequence"/>
</dbReference>